<dbReference type="EnsemblPlants" id="AET2Gv20074500.10">
    <property type="protein sequence ID" value="AET2Gv20074500.10"/>
    <property type="gene ID" value="AET2Gv20074500"/>
</dbReference>
<dbReference type="Proteomes" id="UP000015105">
    <property type="component" value="Chromosome 2D"/>
</dbReference>
<dbReference type="Gramene" id="AET2Gv20074500.10">
    <property type="protein sequence ID" value="AET2Gv20074500.10"/>
    <property type="gene ID" value="AET2Gv20074500"/>
</dbReference>
<name>A0A453AD12_AEGTS</name>
<proteinExistence type="predicted"/>
<reference evidence="1" key="5">
    <citation type="journal article" date="2021" name="G3 (Bethesda)">
        <title>Aegilops tauschii genome assembly Aet v5.0 features greater sequence contiguity and improved annotation.</title>
        <authorList>
            <person name="Wang L."/>
            <person name="Zhu T."/>
            <person name="Rodriguez J.C."/>
            <person name="Deal K.R."/>
            <person name="Dubcovsky J."/>
            <person name="McGuire P.E."/>
            <person name="Lux T."/>
            <person name="Spannagl M."/>
            <person name="Mayer K.F.X."/>
            <person name="Baldrich P."/>
            <person name="Meyers B.C."/>
            <person name="Huo N."/>
            <person name="Gu Y.Q."/>
            <person name="Zhou H."/>
            <person name="Devos K.M."/>
            <person name="Bennetzen J.L."/>
            <person name="Unver T."/>
            <person name="Budak H."/>
            <person name="Gulick P.J."/>
            <person name="Galiba G."/>
            <person name="Kalapos B."/>
            <person name="Nelson D.R."/>
            <person name="Li P."/>
            <person name="You F.M."/>
            <person name="Luo M.C."/>
            <person name="Dvorak J."/>
        </authorList>
    </citation>
    <scope>NUCLEOTIDE SEQUENCE [LARGE SCALE GENOMIC DNA]</scope>
    <source>
        <strain evidence="1">cv. AL8/78</strain>
    </source>
</reference>
<reference evidence="1" key="3">
    <citation type="journal article" date="2017" name="Nature">
        <title>Genome sequence of the progenitor of the wheat D genome Aegilops tauschii.</title>
        <authorList>
            <person name="Luo M.C."/>
            <person name="Gu Y.Q."/>
            <person name="Puiu D."/>
            <person name="Wang H."/>
            <person name="Twardziok S.O."/>
            <person name="Deal K.R."/>
            <person name="Huo N."/>
            <person name="Zhu T."/>
            <person name="Wang L."/>
            <person name="Wang Y."/>
            <person name="McGuire P.E."/>
            <person name="Liu S."/>
            <person name="Long H."/>
            <person name="Ramasamy R.K."/>
            <person name="Rodriguez J.C."/>
            <person name="Van S.L."/>
            <person name="Yuan L."/>
            <person name="Wang Z."/>
            <person name="Xia Z."/>
            <person name="Xiao L."/>
            <person name="Anderson O.D."/>
            <person name="Ouyang S."/>
            <person name="Liang Y."/>
            <person name="Zimin A.V."/>
            <person name="Pertea G."/>
            <person name="Qi P."/>
            <person name="Bennetzen J.L."/>
            <person name="Dai X."/>
            <person name="Dawson M.W."/>
            <person name="Muller H.G."/>
            <person name="Kugler K."/>
            <person name="Rivarola-Duarte L."/>
            <person name="Spannagl M."/>
            <person name="Mayer K.F.X."/>
            <person name="Lu F.H."/>
            <person name="Bevan M.W."/>
            <person name="Leroy P."/>
            <person name="Li P."/>
            <person name="You F.M."/>
            <person name="Sun Q."/>
            <person name="Liu Z."/>
            <person name="Lyons E."/>
            <person name="Wicker T."/>
            <person name="Salzberg S.L."/>
            <person name="Devos K.M."/>
            <person name="Dvorak J."/>
        </authorList>
    </citation>
    <scope>NUCLEOTIDE SEQUENCE [LARGE SCALE GENOMIC DNA]</scope>
    <source>
        <strain evidence="1">cv. AL8/78</strain>
    </source>
</reference>
<evidence type="ECO:0000313" key="2">
    <source>
        <dbReference type="Proteomes" id="UP000015105"/>
    </source>
</evidence>
<evidence type="ECO:0008006" key="3">
    <source>
        <dbReference type="Google" id="ProtNLM"/>
    </source>
</evidence>
<keyword evidence="2" id="KW-1185">Reference proteome</keyword>
<sequence>MLEEIYDSQILYKKCNYLSPTPNDETTYGRILQQETGALKHPPPQPQVDCHGYITYLAYVWANNNITREN</sequence>
<dbReference type="AlphaFoldDB" id="A0A453AD12"/>
<reference evidence="2" key="1">
    <citation type="journal article" date="2014" name="Science">
        <title>Ancient hybridizations among the ancestral genomes of bread wheat.</title>
        <authorList>
            <consortium name="International Wheat Genome Sequencing Consortium,"/>
            <person name="Marcussen T."/>
            <person name="Sandve S.R."/>
            <person name="Heier L."/>
            <person name="Spannagl M."/>
            <person name="Pfeifer M."/>
            <person name="Jakobsen K.S."/>
            <person name="Wulff B.B."/>
            <person name="Steuernagel B."/>
            <person name="Mayer K.F."/>
            <person name="Olsen O.A."/>
        </authorList>
    </citation>
    <scope>NUCLEOTIDE SEQUENCE [LARGE SCALE GENOMIC DNA]</scope>
    <source>
        <strain evidence="2">cv. AL8/78</strain>
    </source>
</reference>
<reference evidence="2" key="2">
    <citation type="journal article" date="2017" name="Nat. Plants">
        <title>The Aegilops tauschii genome reveals multiple impacts of transposons.</title>
        <authorList>
            <person name="Zhao G."/>
            <person name="Zou C."/>
            <person name="Li K."/>
            <person name="Wang K."/>
            <person name="Li T."/>
            <person name="Gao L."/>
            <person name="Zhang X."/>
            <person name="Wang H."/>
            <person name="Yang Z."/>
            <person name="Liu X."/>
            <person name="Jiang W."/>
            <person name="Mao L."/>
            <person name="Kong X."/>
            <person name="Jiao Y."/>
            <person name="Jia J."/>
        </authorList>
    </citation>
    <scope>NUCLEOTIDE SEQUENCE [LARGE SCALE GENOMIC DNA]</scope>
    <source>
        <strain evidence="2">cv. AL8/78</strain>
    </source>
</reference>
<evidence type="ECO:0000313" key="1">
    <source>
        <dbReference type="EnsemblPlants" id="AET2Gv20074500.10"/>
    </source>
</evidence>
<accession>A0A453AD12</accession>
<organism evidence="1 2">
    <name type="scientific">Aegilops tauschii subsp. strangulata</name>
    <name type="common">Goatgrass</name>
    <dbReference type="NCBI Taxonomy" id="200361"/>
    <lineage>
        <taxon>Eukaryota</taxon>
        <taxon>Viridiplantae</taxon>
        <taxon>Streptophyta</taxon>
        <taxon>Embryophyta</taxon>
        <taxon>Tracheophyta</taxon>
        <taxon>Spermatophyta</taxon>
        <taxon>Magnoliopsida</taxon>
        <taxon>Liliopsida</taxon>
        <taxon>Poales</taxon>
        <taxon>Poaceae</taxon>
        <taxon>BOP clade</taxon>
        <taxon>Pooideae</taxon>
        <taxon>Triticodae</taxon>
        <taxon>Triticeae</taxon>
        <taxon>Triticinae</taxon>
        <taxon>Aegilops</taxon>
    </lineage>
</organism>
<protein>
    <recommendedName>
        <fullName evidence="3">Aminotransferase-like plant mobile domain-containing protein</fullName>
    </recommendedName>
</protein>
<reference evidence="1" key="4">
    <citation type="submission" date="2019-03" db="UniProtKB">
        <authorList>
            <consortium name="EnsemblPlants"/>
        </authorList>
    </citation>
    <scope>IDENTIFICATION</scope>
</reference>